<protein>
    <submittedName>
        <fullName evidence="1 2">Uncharacterized protein</fullName>
    </submittedName>
</protein>
<dbReference type="HOGENOM" id="CLU_2225709_0_0_1"/>
<dbReference type="AlphaFoldDB" id="R7T3Q5"/>
<name>R7T3Q5_CAPTE</name>
<reference evidence="2" key="3">
    <citation type="submission" date="2015-06" db="UniProtKB">
        <authorList>
            <consortium name="EnsemblMetazoa"/>
        </authorList>
    </citation>
    <scope>IDENTIFICATION</scope>
</reference>
<accession>R7T3Q5</accession>
<reference evidence="1 3" key="2">
    <citation type="journal article" date="2013" name="Nature">
        <title>Insights into bilaterian evolution from three spiralian genomes.</title>
        <authorList>
            <person name="Simakov O."/>
            <person name="Marletaz F."/>
            <person name="Cho S.J."/>
            <person name="Edsinger-Gonzales E."/>
            <person name="Havlak P."/>
            <person name="Hellsten U."/>
            <person name="Kuo D.H."/>
            <person name="Larsson T."/>
            <person name="Lv J."/>
            <person name="Arendt D."/>
            <person name="Savage R."/>
            <person name="Osoegawa K."/>
            <person name="de Jong P."/>
            <person name="Grimwood J."/>
            <person name="Chapman J.A."/>
            <person name="Shapiro H."/>
            <person name="Aerts A."/>
            <person name="Otillar R.P."/>
            <person name="Terry A.Y."/>
            <person name="Boore J.L."/>
            <person name="Grigoriev I.V."/>
            <person name="Lindberg D.R."/>
            <person name="Seaver E.C."/>
            <person name="Weisblat D.A."/>
            <person name="Putnam N.H."/>
            <person name="Rokhsar D.S."/>
        </authorList>
    </citation>
    <scope>NUCLEOTIDE SEQUENCE</scope>
    <source>
        <strain evidence="1 3">I ESC-2004</strain>
    </source>
</reference>
<proteinExistence type="predicted"/>
<evidence type="ECO:0000313" key="1">
    <source>
        <dbReference type="EMBL" id="ELT87437.1"/>
    </source>
</evidence>
<sequence length="106" mass="12135">MAAYENDVDFRVASGDRVGWTFEGSTGIISFQYVEEHKTYFRKVKDVGFPVFQETYTFDNIHLPSIFSAAVKIDPILHSSIYQSDISLGHKEIRMTGDALVCQWTY</sequence>
<reference evidence="3" key="1">
    <citation type="submission" date="2012-12" db="EMBL/GenBank/DDBJ databases">
        <authorList>
            <person name="Hellsten U."/>
            <person name="Grimwood J."/>
            <person name="Chapman J.A."/>
            <person name="Shapiro H."/>
            <person name="Aerts A."/>
            <person name="Otillar R.P."/>
            <person name="Terry A.Y."/>
            <person name="Boore J.L."/>
            <person name="Simakov O."/>
            <person name="Marletaz F."/>
            <person name="Cho S.-J."/>
            <person name="Edsinger-Gonzales E."/>
            <person name="Havlak P."/>
            <person name="Kuo D.-H."/>
            <person name="Larsson T."/>
            <person name="Lv J."/>
            <person name="Arendt D."/>
            <person name="Savage R."/>
            <person name="Osoegawa K."/>
            <person name="de Jong P."/>
            <person name="Lindberg D.R."/>
            <person name="Seaver E.C."/>
            <person name="Weisblat D.A."/>
            <person name="Putnam N.H."/>
            <person name="Grigoriev I.V."/>
            <person name="Rokhsar D.S."/>
        </authorList>
    </citation>
    <scope>NUCLEOTIDE SEQUENCE</scope>
    <source>
        <strain evidence="3">I ESC-2004</strain>
    </source>
</reference>
<evidence type="ECO:0000313" key="3">
    <source>
        <dbReference type="Proteomes" id="UP000014760"/>
    </source>
</evidence>
<dbReference type="Proteomes" id="UP000014760">
    <property type="component" value="Unassembled WGS sequence"/>
</dbReference>
<dbReference type="EnsemblMetazoa" id="CapteT211564">
    <property type="protein sequence ID" value="CapteP211564"/>
    <property type="gene ID" value="CapteG211564"/>
</dbReference>
<keyword evidence="3" id="KW-1185">Reference proteome</keyword>
<evidence type="ECO:0000313" key="2">
    <source>
        <dbReference type="EnsemblMetazoa" id="CapteP211564"/>
    </source>
</evidence>
<gene>
    <name evidence="1" type="ORF">CAPTEDRAFT_211564</name>
</gene>
<dbReference type="EMBL" id="KB312317">
    <property type="protein sequence ID" value="ELT87437.1"/>
    <property type="molecule type" value="Genomic_DNA"/>
</dbReference>
<dbReference type="EMBL" id="AMQN01034232">
    <property type="status" value="NOT_ANNOTATED_CDS"/>
    <property type="molecule type" value="Genomic_DNA"/>
</dbReference>
<organism evidence="1">
    <name type="scientific">Capitella teleta</name>
    <name type="common">Polychaete worm</name>
    <dbReference type="NCBI Taxonomy" id="283909"/>
    <lineage>
        <taxon>Eukaryota</taxon>
        <taxon>Metazoa</taxon>
        <taxon>Spiralia</taxon>
        <taxon>Lophotrochozoa</taxon>
        <taxon>Annelida</taxon>
        <taxon>Polychaeta</taxon>
        <taxon>Sedentaria</taxon>
        <taxon>Scolecida</taxon>
        <taxon>Capitellidae</taxon>
        <taxon>Capitella</taxon>
    </lineage>
</organism>